<dbReference type="EMBL" id="FXBB01000009">
    <property type="protein sequence ID" value="SMG23602.1"/>
    <property type="molecule type" value="Genomic_DNA"/>
</dbReference>
<dbReference type="STRING" id="561720.SAMN06275492_10947"/>
<evidence type="ECO:0000256" key="5">
    <source>
        <dbReference type="HAMAP-Rule" id="MF_00978"/>
    </source>
</evidence>
<dbReference type="InterPro" id="IPR011991">
    <property type="entry name" value="ArsR-like_HTH"/>
</dbReference>
<keyword evidence="2 5" id="KW-0547">Nucleotide-binding</keyword>
<feature type="binding site" evidence="5">
    <location>
        <position position="114"/>
    </location>
    <ligand>
        <name>biotin</name>
        <dbReference type="ChEBI" id="CHEBI:57586"/>
    </ligand>
</feature>
<dbReference type="Pfam" id="PF08279">
    <property type="entry name" value="HTH_11"/>
    <property type="match status" value="1"/>
</dbReference>
<dbReference type="InterPro" id="IPR045864">
    <property type="entry name" value="aa-tRNA-synth_II/BPL/LPL"/>
</dbReference>
<dbReference type="AlphaFoldDB" id="A0A1X7J7D5"/>
<evidence type="ECO:0000256" key="3">
    <source>
        <dbReference type="ARBA" id="ARBA00022840"/>
    </source>
</evidence>
<dbReference type="Pfam" id="PF03099">
    <property type="entry name" value="BPL_LplA_LipB"/>
    <property type="match status" value="1"/>
</dbReference>
<feature type="DNA-binding region" description="H-T-H motif" evidence="5">
    <location>
        <begin position="19"/>
        <end position="38"/>
    </location>
</feature>
<feature type="domain" description="BPL/LPL catalytic" evidence="6">
    <location>
        <begin position="67"/>
        <end position="255"/>
    </location>
</feature>
<dbReference type="InterPro" id="IPR036388">
    <property type="entry name" value="WH-like_DNA-bd_sf"/>
</dbReference>
<dbReference type="Proteomes" id="UP000193355">
    <property type="component" value="Unassembled WGS sequence"/>
</dbReference>
<dbReference type="RefSeq" id="WP_085544268.1">
    <property type="nucleotide sequence ID" value="NZ_FXBB01000009.1"/>
</dbReference>
<dbReference type="InterPro" id="IPR004408">
    <property type="entry name" value="Biotin_CoA_COase_ligase"/>
</dbReference>
<dbReference type="SUPFAM" id="SSF50037">
    <property type="entry name" value="C-terminal domain of transcriptional repressors"/>
    <property type="match status" value="1"/>
</dbReference>
<keyword evidence="5" id="KW-0238">DNA-binding</keyword>
<dbReference type="GO" id="GO:0004077">
    <property type="term" value="F:biotin--[biotin carboxyl-carrier protein] ligase activity"/>
    <property type="evidence" value="ECO:0007669"/>
    <property type="project" value="UniProtKB-UniRule"/>
</dbReference>
<dbReference type="PROSITE" id="PS51733">
    <property type="entry name" value="BPL_LPL_CATALYTIC"/>
    <property type="match status" value="1"/>
</dbReference>
<dbReference type="GO" id="GO:0005524">
    <property type="term" value="F:ATP binding"/>
    <property type="evidence" value="ECO:0007669"/>
    <property type="project" value="UniProtKB-UniRule"/>
</dbReference>
<proteinExistence type="inferred from homology"/>
<feature type="binding site" evidence="5">
    <location>
        <begin position="118"/>
        <end position="120"/>
    </location>
    <ligand>
        <name>biotin</name>
        <dbReference type="ChEBI" id="CHEBI:57586"/>
    </ligand>
</feature>
<evidence type="ECO:0000256" key="2">
    <source>
        <dbReference type="ARBA" id="ARBA00022741"/>
    </source>
</evidence>
<sequence length="321" mass="35311">MKTDIVAILRKGGDNFVSGQTICDQLQVSRTAVWKHINQLKDDGYIIESIPKKGYRITVYPDRITEYEISPWLNTVELGRNLVHRHTVDSTNILAKGLAREGCPDGTVVTAEHQTSGRGRSGRRWTSIQEGAVQMSIVLRPHVSPAKAPSITQIGAASIALALESLGVSPRIKWPNDVLISGKKVCGILTEMSCELDHIHFIVMGIGINVNVRSFPEEISSVATSLALEGQDNLNRARLAADVLNRMEPLYRSFLQGDSEPFLSVCRRLSWLRDKSISFSRNGEPLSGVAGDIDDQGRLEVIFPDGTRDYLLSGEVHIGSI</sequence>
<evidence type="ECO:0000256" key="4">
    <source>
        <dbReference type="ARBA" id="ARBA00023267"/>
    </source>
</evidence>
<dbReference type="InterPro" id="IPR003142">
    <property type="entry name" value="BPL_C"/>
</dbReference>
<evidence type="ECO:0000259" key="6">
    <source>
        <dbReference type="PROSITE" id="PS51733"/>
    </source>
</evidence>
<dbReference type="OrthoDB" id="9807064at2"/>
<keyword evidence="5" id="KW-0805">Transcription regulation</keyword>
<keyword evidence="5" id="KW-0678">Repressor</keyword>
<dbReference type="HAMAP" id="MF_00978">
    <property type="entry name" value="Bifunct_BirA"/>
    <property type="match status" value="1"/>
</dbReference>
<dbReference type="CDD" id="cd16442">
    <property type="entry name" value="BPL"/>
    <property type="match status" value="1"/>
</dbReference>
<dbReference type="InterPro" id="IPR030855">
    <property type="entry name" value="Bifunct_BirA"/>
</dbReference>
<dbReference type="Gene3D" id="3.30.930.10">
    <property type="entry name" value="Bira Bifunctional Protein, Domain 2"/>
    <property type="match status" value="1"/>
</dbReference>
<feature type="binding site" evidence="5">
    <location>
        <begin position="90"/>
        <end position="92"/>
    </location>
    <ligand>
        <name>biotin</name>
        <dbReference type="ChEBI" id="CHEBI:57586"/>
    </ligand>
</feature>
<name>A0A1X7J7D5_9BACT</name>
<dbReference type="Pfam" id="PF02237">
    <property type="entry name" value="BPL_C"/>
    <property type="match status" value="1"/>
</dbReference>
<accession>A0A1X7J7D5</accession>
<dbReference type="Gene3D" id="2.30.30.100">
    <property type="match status" value="1"/>
</dbReference>
<dbReference type="EC" id="6.3.4.15" evidence="5"/>
<reference evidence="8" key="1">
    <citation type="submission" date="2017-04" db="EMBL/GenBank/DDBJ databases">
        <authorList>
            <person name="Varghese N."/>
            <person name="Submissions S."/>
        </authorList>
    </citation>
    <scope>NUCLEOTIDE SEQUENCE [LARGE SCALE GENOMIC DNA]</scope>
    <source>
        <strain evidence="8">USBA 82</strain>
    </source>
</reference>
<dbReference type="Gene3D" id="1.10.10.10">
    <property type="entry name" value="Winged helix-like DNA-binding domain superfamily/Winged helix DNA-binding domain"/>
    <property type="match status" value="1"/>
</dbReference>
<keyword evidence="1 5" id="KW-0436">Ligase</keyword>
<dbReference type="InterPro" id="IPR036390">
    <property type="entry name" value="WH_DNA-bd_sf"/>
</dbReference>
<feature type="binding site" evidence="5">
    <location>
        <position position="184"/>
    </location>
    <ligand>
        <name>biotin</name>
        <dbReference type="ChEBI" id="CHEBI:57586"/>
    </ligand>
</feature>
<dbReference type="GO" id="GO:0003677">
    <property type="term" value="F:DNA binding"/>
    <property type="evidence" value="ECO:0007669"/>
    <property type="project" value="UniProtKB-UniRule"/>
</dbReference>
<dbReference type="InterPro" id="IPR008988">
    <property type="entry name" value="Transcriptional_repressor_C"/>
</dbReference>
<keyword evidence="5" id="KW-0804">Transcription</keyword>
<comment type="catalytic activity">
    <reaction evidence="5">
        <text>biotin + L-lysyl-[protein] + ATP = N(6)-biotinyl-L-lysyl-[protein] + AMP + diphosphate + H(+)</text>
        <dbReference type="Rhea" id="RHEA:11756"/>
        <dbReference type="Rhea" id="RHEA-COMP:9752"/>
        <dbReference type="Rhea" id="RHEA-COMP:10505"/>
        <dbReference type="ChEBI" id="CHEBI:15378"/>
        <dbReference type="ChEBI" id="CHEBI:29969"/>
        <dbReference type="ChEBI" id="CHEBI:30616"/>
        <dbReference type="ChEBI" id="CHEBI:33019"/>
        <dbReference type="ChEBI" id="CHEBI:57586"/>
        <dbReference type="ChEBI" id="CHEBI:83144"/>
        <dbReference type="ChEBI" id="CHEBI:456215"/>
        <dbReference type="EC" id="6.3.4.15"/>
    </reaction>
</comment>
<dbReference type="CDD" id="cd00090">
    <property type="entry name" value="HTH_ARSR"/>
    <property type="match status" value="1"/>
</dbReference>
<keyword evidence="3 5" id="KW-0067">ATP-binding</keyword>
<dbReference type="InterPro" id="IPR004143">
    <property type="entry name" value="BPL_LPL_catalytic"/>
</dbReference>
<keyword evidence="8" id="KW-1185">Reference proteome</keyword>
<dbReference type="GO" id="GO:0005737">
    <property type="term" value="C:cytoplasm"/>
    <property type="evidence" value="ECO:0007669"/>
    <property type="project" value="TreeGrafter"/>
</dbReference>
<dbReference type="SUPFAM" id="SSF46785">
    <property type="entry name" value="Winged helix' DNA-binding domain"/>
    <property type="match status" value="1"/>
</dbReference>
<evidence type="ECO:0000313" key="7">
    <source>
        <dbReference type="EMBL" id="SMG23602.1"/>
    </source>
</evidence>
<dbReference type="PANTHER" id="PTHR12835">
    <property type="entry name" value="BIOTIN PROTEIN LIGASE"/>
    <property type="match status" value="1"/>
</dbReference>
<comment type="function">
    <text evidence="5">Acts both as a biotin--[acetyl-CoA-carboxylase] ligase and a repressor.</text>
</comment>
<gene>
    <name evidence="5" type="primary">birA</name>
    <name evidence="7" type="ORF">SAMN06275492_10947</name>
</gene>
<evidence type="ECO:0000313" key="8">
    <source>
        <dbReference type="Proteomes" id="UP000193355"/>
    </source>
</evidence>
<dbReference type="InterPro" id="IPR013196">
    <property type="entry name" value="HTH_11"/>
</dbReference>
<comment type="similarity">
    <text evidence="5">Belongs to the biotin--protein ligase family.</text>
</comment>
<dbReference type="PANTHER" id="PTHR12835:SF5">
    <property type="entry name" value="BIOTIN--PROTEIN LIGASE"/>
    <property type="match status" value="1"/>
</dbReference>
<dbReference type="SUPFAM" id="SSF55681">
    <property type="entry name" value="Class II aaRS and biotin synthetases"/>
    <property type="match status" value="1"/>
</dbReference>
<protein>
    <recommendedName>
        <fullName evidence="5">Bifunctional ligase/repressor BirA</fullName>
    </recommendedName>
    <alternativeName>
        <fullName evidence="5">Biotin--[acetyl-CoA-carboxylase] ligase</fullName>
        <ecNumber evidence="5">6.3.4.15</ecNumber>
    </alternativeName>
    <alternativeName>
        <fullName evidence="5">Biotin--protein ligase</fullName>
    </alternativeName>
    <alternativeName>
        <fullName evidence="5">Biotin-[acetyl-CoA carboxylase] synthetase</fullName>
    </alternativeName>
</protein>
<evidence type="ECO:0000256" key="1">
    <source>
        <dbReference type="ARBA" id="ARBA00022598"/>
    </source>
</evidence>
<keyword evidence="4 5" id="KW-0092">Biotin</keyword>
<organism evidence="7 8">
    <name type="scientific">Dethiosulfovibrio salsuginis</name>
    <dbReference type="NCBI Taxonomy" id="561720"/>
    <lineage>
        <taxon>Bacteria</taxon>
        <taxon>Thermotogati</taxon>
        <taxon>Synergistota</taxon>
        <taxon>Synergistia</taxon>
        <taxon>Synergistales</taxon>
        <taxon>Dethiosulfovibrionaceae</taxon>
        <taxon>Dethiosulfovibrio</taxon>
    </lineage>
</organism>
<dbReference type="GO" id="GO:0006355">
    <property type="term" value="P:regulation of DNA-templated transcription"/>
    <property type="evidence" value="ECO:0007669"/>
    <property type="project" value="UniProtKB-UniRule"/>
</dbReference>
<dbReference type="NCBIfam" id="TIGR00121">
    <property type="entry name" value="birA_ligase"/>
    <property type="match status" value="1"/>
</dbReference>